<dbReference type="AlphaFoldDB" id="A0A174L0N1"/>
<dbReference type="EMBL" id="CP103141">
    <property type="protein sequence ID" value="UVQ73549.1"/>
    <property type="molecule type" value="Genomic_DNA"/>
</dbReference>
<protein>
    <submittedName>
        <fullName evidence="2">Lipoprotein</fullName>
    </submittedName>
</protein>
<evidence type="ECO:0000313" key="4">
    <source>
        <dbReference type="Proteomes" id="UP000095606"/>
    </source>
</evidence>
<gene>
    <name evidence="2" type="ORF">ERS852461_01953</name>
    <name evidence="3" type="ORF">NXY30_21430</name>
</gene>
<dbReference type="Proteomes" id="UP001060104">
    <property type="component" value="Chromosome"/>
</dbReference>
<evidence type="ECO:0000313" key="2">
    <source>
        <dbReference type="EMBL" id="CUP15109.1"/>
    </source>
</evidence>
<reference evidence="3" key="2">
    <citation type="submission" date="2022-08" db="EMBL/GenBank/DDBJ databases">
        <title>Genome Sequencing of Bacteroides fragilis Group Isolates with Nanopore Technology.</title>
        <authorList>
            <person name="Tisza M.J."/>
            <person name="Smith D."/>
            <person name="Dekker J.P."/>
        </authorList>
    </citation>
    <scope>NUCLEOTIDE SEQUENCE</scope>
    <source>
        <strain evidence="3">BFG-527</strain>
    </source>
</reference>
<keyword evidence="1" id="KW-0732">Signal</keyword>
<reference evidence="2 4" key="1">
    <citation type="submission" date="2015-09" db="EMBL/GenBank/DDBJ databases">
        <authorList>
            <consortium name="Pathogen Informatics"/>
        </authorList>
    </citation>
    <scope>NUCLEOTIDE SEQUENCE [LARGE SCALE GENOMIC DNA]</scope>
    <source>
        <strain evidence="2 4">2789STDY5834846</strain>
    </source>
</reference>
<organism evidence="2 4">
    <name type="scientific">Bacteroides faecis</name>
    <dbReference type="NCBI Taxonomy" id="674529"/>
    <lineage>
        <taxon>Bacteria</taxon>
        <taxon>Pseudomonadati</taxon>
        <taxon>Bacteroidota</taxon>
        <taxon>Bacteroidia</taxon>
        <taxon>Bacteroidales</taxon>
        <taxon>Bacteroidaceae</taxon>
        <taxon>Bacteroides</taxon>
    </lineage>
</organism>
<evidence type="ECO:0000256" key="1">
    <source>
        <dbReference type="SAM" id="SignalP"/>
    </source>
</evidence>
<name>A0A174L0N1_9BACE</name>
<dbReference type="RefSeq" id="WP_055269389.1">
    <property type="nucleotide sequence ID" value="NZ_CABMFH010000013.1"/>
</dbReference>
<dbReference type="PROSITE" id="PS51257">
    <property type="entry name" value="PROKAR_LIPOPROTEIN"/>
    <property type="match status" value="1"/>
</dbReference>
<accession>A0A174L0N1</accession>
<sequence>MKNLKKYVGVLMLLSLLVGFTSCEDDETIFDRIVGRTWIGDLGFESDRHHDPLESGIYLGVDGFGEDQLCYYDNGEYYGKPLRLQWSVGNGTLYIDYGNVAPPRELRNVYVSHGRMTGTLYINGFYYGDVELYMQ</sequence>
<keyword evidence="2" id="KW-0449">Lipoprotein</keyword>
<evidence type="ECO:0000313" key="3">
    <source>
        <dbReference type="EMBL" id="UVQ73549.1"/>
    </source>
</evidence>
<dbReference type="EMBL" id="CZAE01000008">
    <property type="protein sequence ID" value="CUP15109.1"/>
    <property type="molecule type" value="Genomic_DNA"/>
</dbReference>
<keyword evidence="5" id="KW-1185">Reference proteome</keyword>
<dbReference type="GeneID" id="69590111"/>
<proteinExistence type="predicted"/>
<evidence type="ECO:0000313" key="5">
    <source>
        <dbReference type="Proteomes" id="UP001060104"/>
    </source>
</evidence>
<accession>A0A3E5GB62</accession>
<dbReference type="Proteomes" id="UP000095606">
    <property type="component" value="Unassembled WGS sequence"/>
</dbReference>
<feature type="chain" id="PRO_5041047167" evidence="1">
    <location>
        <begin position="25"/>
        <end position="135"/>
    </location>
</feature>
<feature type="signal peptide" evidence="1">
    <location>
        <begin position="1"/>
        <end position="24"/>
    </location>
</feature>